<keyword evidence="3" id="KW-1185">Reference proteome</keyword>
<accession>A0AAD6W014</accession>
<proteinExistence type="predicted"/>
<dbReference type="Proteomes" id="UP001164929">
    <property type="component" value="Chromosome 6"/>
</dbReference>
<feature type="region of interest" description="Disordered" evidence="1">
    <location>
        <begin position="1"/>
        <end position="20"/>
    </location>
</feature>
<evidence type="ECO:0000313" key="3">
    <source>
        <dbReference type="Proteomes" id="UP001164929"/>
    </source>
</evidence>
<dbReference type="EMBL" id="JAQIZT010000006">
    <property type="protein sequence ID" value="KAJ6993619.1"/>
    <property type="molecule type" value="Genomic_DNA"/>
</dbReference>
<evidence type="ECO:0000313" key="2">
    <source>
        <dbReference type="EMBL" id="KAJ6993619.1"/>
    </source>
</evidence>
<gene>
    <name evidence="2" type="ORF">NC653_016685</name>
</gene>
<reference evidence="2" key="1">
    <citation type="journal article" date="2023" name="Mol. Ecol. Resour.">
        <title>Chromosome-level genome assembly of a triploid poplar Populus alba 'Berolinensis'.</title>
        <authorList>
            <person name="Chen S."/>
            <person name="Yu Y."/>
            <person name="Wang X."/>
            <person name="Wang S."/>
            <person name="Zhang T."/>
            <person name="Zhou Y."/>
            <person name="He R."/>
            <person name="Meng N."/>
            <person name="Wang Y."/>
            <person name="Liu W."/>
            <person name="Liu Z."/>
            <person name="Liu J."/>
            <person name="Guo Q."/>
            <person name="Huang H."/>
            <person name="Sederoff R.R."/>
            <person name="Wang G."/>
            <person name="Qu G."/>
            <person name="Chen S."/>
        </authorList>
    </citation>
    <scope>NUCLEOTIDE SEQUENCE</scope>
    <source>
        <strain evidence="2">SC-2020</strain>
    </source>
</reference>
<name>A0AAD6W014_9ROSI</name>
<evidence type="ECO:0000256" key="1">
    <source>
        <dbReference type="SAM" id="MobiDB-lite"/>
    </source>
</evidence>
<organism evidence="2 3">
    <name type="scientific">Populus alba x Populus x berolinensis</name>
    <dbReference type="NCBI Taxonomy" id="444605"/>
    <lineage>
        <taxon>Eukaryota</taxon>
        <taxon>Viridiplantae</taxon>
        <taxon>Streptophyta</taxon>
        <taxon>Embryophyta</taxon>
        <taxon>Tracheophyta</taxon>
        <taxon>Spermatophyta</taxon>
        <taxon>Magnoliopsida</taxon>
        <taxon>eudicotyledons</taxon>
        <taxon>Gunneridae</taxon>
        <taxon>Pentapetalae</taxon>
        <taxon>rosids</taxon>
        <taxon>fabids</taxon>
        <taxon>Malpighiales</taxon>
        <taxon>Salicaceae</taxon>
        <taxon>Saliceae</taxon>
        <taxon>Populus</taxon>
    </lineage>
</organism>
<feature type="compositionally biased region" description="Polar residues" evidence="1">
    <location>
        <begin position="1"/>
        <end position="13"/>
    </location>
</feature>
<sequence>MLYQQQPAADSTVSRSRRLSSSTPIKFHSVNRIFNKQQQQLHQLTVYEEGSASSHLHLTEKPESSVSTKDSPSPLPASWRVFLRICRLGQSITAMLSKEGKASSHGVILLSFGRLRIDRVRRLRNAFESSLGIPLLLTTSSISSQCIKHSRVTGFFHTVSKLGRPCKATTSRLGNHFLPASSSTCKYCRSKCCNLARSPSSLGNEVIFVPDKSRCRNSTNSLMDTGISLRPVNDKSRTLKAGIKWRKVFGILFKPLFHWSNKVDNLGTRESLLVSLFHYQTMKFAVHVSSDQLWVLLSARTGLH</sequence>
<protein>
    <submittedName>
        <fullName evidence="2">Uncharacterized protein</fullName>
    </submittedName>
</protein>
<comment type="caution">
    <text evidence="2">The sequence shown here is derived from an EMBL/GenBank/DDBJ whole genome shotgun (WGS) entry which is preliminary data.</text>
</comment>
<dbReference type="AlphaFoldDB" id="A0AAD6W014"/>